<dbReference type="PANTHER" id="PTHR33164:SF43">
    <property type="entry name" value="HTH-TYPE TRANSCRIPTIONAL REPRESSOR YETL"/>
    <property type="match status" value="1"/>
</dbReference>
<dbReference type="RefSeq" id="WP_345265313.1">
    <property type="nucleotide sequence ID" value="NZ_BAABHB010000002.1"/>
</dbReference>
<dbReference type="EMBL" id="BAABHB010000002">
    <property type="protein sequence ID" value="GAA4400519.1"/>
    <property type="molecule type" value="Genomic_DNA"/>
</dbReference>
<dbReference type="PROSITE" id="PS50995">
    <property type="entry name" value="HTH_MARR_2"/>
    <property type="match status" value="1"/>
</dbReference>
<dbReference type="SMART" id="SM00347">
    <property type="entry name" value="HTH_MARR"/>
    <property type="match status" value="1"/>
</dbReference>
<accession>A0ABP8K5R7</accession>
<feature type="domain" description="HTH marR-type" evidence="1">
    <location>
        <begin position="3"/>
        <end position="137"/>
    </location>
</feature>
<evidence type="ECO:0000259" key="1">
    <source>
        <dbReference type="PROSITE" id="PS50995"/>
    </source>
</evidence>
<reference evidence="3" key="1">
    <citation type="journal article" date="2019" name="Int. J. Syst. Evol. Microbiol.">
        <title>The Global Catalogue of Microorganisms (GCM) 10K type strain sequencing project: providing services to taxonomists for standard genome sequencing and annotation.</title>
        <authorList>
            <consortium name="The Broad Institute Genomics Platform"/>
            <consortium name="The Broad Institute Genome Sequencing Center for Infectious Disease"/>
            <person name="Wu L."/>
            <person name="Ma J."/>
        </authorList>
    </citation>
    <scope>NUCLEOTIDE SEQUENCE [LARGE SCALE GENOMIC DNA]</scope>
    <source>
        <strain evidence="3">JCM 17925</strain>
    </source>
</reference>
<dbReference type="Proteomes" id="UP001500936">
    <property type="component" value="Unassembled WGS sequence"/>
</dbReference>
<dbReference type="InterPro" id="IPR036388">
    <property type="entry name" value="WH-like_DNA-bd_sf"/>
</dbReference>
<gene>
    <name evidence="2" type="ORF">GCM10023187_13800</name>
</gene>
<keyword evidence="3" id="KW-1185">Reference proteome</keyword>
<dbReference type="InterPro" id="IPR000835">
    <property type="entry name" value="HTH_MarR-typ"/>
</dbReference>
<sequence>MLNEVIFYSLEKTIKRYRQFAQAHITHAGIDITIDQWLVLNVIREAPELGQVEIGERVFKDQASVARIIELLVKKKLIVREPSASDRRKLDMQLTEAGRELMNVVTPIVQNYRRLALAGLNETDVDQLKSILDIIFTNCLSTPHKHETIHKPKPAGQPDAAGG</sequence>
<proteinExistence type="predicted"/>
<dbReference type="PANTHER" id="PTHR33164">
    <property type="entry name" value="TRANSCRIPTIONAL REGULATOR, MARR FAMILY"/>
    <property type="match status" value="1"/>
</dbReference>
<evidence type="ECO:0000313" key="2">
    <source>
        <dbReference type="EMBL" id="GAA4400519.1"/>
    </source>
</evidence>
<comment type="caution">
    <text evidence="2">The sequence shown here is derived from an EMBL/GenBank/DDBJ whole genome shotgun (WGS) entry which is preliminary data.</text>
</comment>
<organism evidence="2 3">
    <name type="scientific">Nibrella viscosa</name>
    <dbReference type="NCBI Taxonomy" id="1084524"/>
    <lineage>
        <taxon>Bacteria</taxon>
        <taxon>Pseudomonadati</taxon>
        <taxon>Bacteroidota</taxon>
        <taxon>Cytophagia</taxon>
        <taxon>Cytophagales</taxon>
        <taxon>Spirosomataceae</taxon>
        <taxon>Nibrella</taxon>
    </lineage>
</organism>
<name>A0ABP8K5R7_9BACT</name>
<dbReference type="InterPro" id="IPR039422">
    <property type="entry name" value="MarR/SlyA-like"/>
</dbReference>
<dbReference type="SUPFAM" id="SSF46785">
    <property type="entry name" value="Winged helix' DNA-binding domain"/>
    <property type="match status" value="1"/>
</dbReference>
<evidence type="ECO:0000313" key="3">
    <source>
        <dbReference type="Proteomes" id="UP001500936"/>
    </source>
</evidence>
<dbReference type="PRINTS" id="PR00598">
    <property type="entry name" value="HTHMARR"/>
</dbReference>
<dbReference type="Gene3D" id="1.10.10.10">
    <property type="entry name" value="Winged helix-like DNA-binding domain superfamily/Winged helix DNA-binding domain"/>
    <property type="match status" value="1"/>
</dbReference>
<protein>
    <recommendedName>
        <fullName evidence="1">HTH marR-type domain-containing protein</fullName>
    </recommendedName>
</protein>
<dbReference type="Pfam" id="PF12802">
    <property type="entry name" value="MarR_2"/>
    <property type="match status" value="1"/>
</dbReference>
<dbReference type="InterPro" id="IPR036390">
    <property type="entry name" value="WH_DNA-bd_sf"/>
</dbReference>